<gene>
    <name evidence="3" type="ORF">LZZ85_03700</name>
</gene>
<evidence type="ECO:0000313" key="4">
    <source>
        <dbReference type="Proteomes" id="UP001165367"/>
    </source>
</evidence>
<feature type="signal peptide" evidence="1">
    <location>
        <begin position="1"/>
        <end position="28"/>
    </location>
</feature>
<protein>
    <submittedName>
        <fullName evidence="3">S41 family peptidase</fullName>
    </submittedName>
</protein>
<dbReference type="EMBL" id="JAKLTR010000002">
    <property type="protein sequence ID" value="MCG2613365.1"/>
    <property type="molecule type" value="Genomic_DNA"/>
</dbReference>
<keyword evidence="4" id="KW-1185">Reference proteome</keyword>
<evidence type="ECO:0000256" key="1">
    <source>
        <dbReference type="SAM" id="SignalP"/>
    </source>
</evidence>
<dbReference type="Pfam" id="PF03572">
    <property type="entry name" value="Peptidase_S41"/>
    <property type="match status" value="1"/>
</dbReference>
<dbReference type="PANTHER" id="PTHR32060">
    <property type="entry name" value="TAIL-SPECIFIC PROTEASE"/>
    <property type="match status" value="1"/>
</dbReference>
<comment type="caution">
    <text evidence="3">The sequence shown here is derived from an EMBL/GenBank/DDBJ whole genome shotgun (WGS) entry which is preliminary data.</text>
</comment>
<evidence type="ECO:0000259" key="2">
    <source>
        <dbReference type="Pfam" id="PF03572"/>
    </source>
</evidence>
<dbReference type="Proteomes" id="UP001165367">
    <property type="component" value="Unassembled WGS sequence"/>
</dbReference>
<reference evidence="3" key="1">
    <citation type="submission" date="2022-01" db="EMBL/GenBank/DDBJ databases">
        <authorList>
            <person name="Jo J.-H."/>
            <person name="Im W.-T."/>
        </authorList>
    </citation>
    <scope>NUCLEOTIDE SEQUENCE</scope>
    <source>
        <strain evidence="3">NA20</strain>
    </source>
</reference>
<feature type="chain" id="PRO_5046701925" evidence="1">
    <location>
        <begin position="29"/>
        <end position="789"/>
    </location>
</feature>
<dbReference type="RefSeq" id="WP_237868594.1">
    <property type="nucleotide sequence ID" value="NZ_JAKLTR010000002.1"/>
</dbReference>
<name>A0ABS9KM53_9BACT</name>
<dbReference type="InterPro" id="IPR029045">
    <property type="entry name" value="ClpP/crotonase-like_dom_sf"/>
</dbReference>
<dbReference type="InterPro" id="IPR036034">
    <property type="entry name" value="PDZ_sf"/>
</dbReference>
<dbReference type="SUPFAM" id="SSF52096">
    <property type="entry name" value="ClpP/crotonase"/>
    <property type="match status" value="1"/>
</dbReference>
<organism evidence="3 4">
    <name type="scientific">Terrimonas ginsenosidimutans</name>
    <dbReference type="NCBI Taxonomy" id="2908004"/>
    <lineage>
        <taxon>Bacteria</taxon>
        <taxon>Pseudomonadati</taxon>
        <taxon>Bacteroidota</taxon>
        <taxon>Chitinophagia</taxon>
        <taxon>Chitinophagales</taxon>
        <taxon>Chitinophagaceae</taxon>
        <taxon>Terrimonas</taxon>
    </lineage>
</organism>
<dbReference type="Gene3D" id="3.90.226.10">
    <property type="entry name" value="2-enoyl-CoA Hydratase, Chain A, domain 1"/>
    <property type="match status" value="1"/>
</dbReference>
<accession>A0ABS9KM53</accession>
<dbReference type="InterPro" id="IPR005151">
    <property type="entry name" value="Tail-specific_protease"/>
</dbReference>
<dbReference type="Gene3D" id="2.30.42.10">
    <property type="match status" value="1"/>
</dbReference>
<keyword evidence="1" id="KW-0732">Signal</keyword>
<dbReference type="PANTHER" id="PTHR32060:SF30">
    <property type="entry name" value="CARBOXY-TERMINAL PROCESSING PROTEASE CTPA"/>
    <property type="match status" value="1"/>
</dbReference>
<feature type="domain" description="Tail specific protease" evidence="2">
    <location>
        <begin position="594"/>
        <end position="762"/>
    </location>
</feature>
<proteinExistence type="predicted"/>
<evidence type="ECO:0000313" key="3">
    <source>
        <dbReference type="EMBL" id="MCG2613365.1"/>
    </source>
</evidence>
<sequence length="789" mass="86410">MNHVSLFRSTINTAAIAILLSTSTIVSAQSPVLYPKKYLQKKVSAGQQRSAAEVRRFTDLGRLWGVLHYFNPKVNSGTVVTDSIALQALRLMLTDASAKGFRNAVAQMLTTAGDPDSRLVEHTTSPSLLFSPENAAPKVFTPASDILFISFPPLSANQLEDPSSIHGLMPAQWTNAKGIVIDIRSSKTAEPYSEAGFIYDVMPQLLGALAGNKQLPAVFEKRIIHNGFVSQSSNAPNIYNSGFQTTAAGNYSGKGNNAPIGKPVAIIYNRYTDIEILKQLWVLRSAGLCKLIFEGAAGSEPRGSTERLMLTDDLAVQVRINEFQLSGNQALPSPDLFIDRITDTSMKGSFVQQAITLLTDKKEQTLKAPAAAADFIAPKPARYADTLVPSAELRLFGLYNFWNAIQYFSPYKHELDHSWDSVLHRYIPVFLNANDSLSYMLAIRALASETQDCHGFIGTIRAATPARKFYGAWPPIQMGYVRGKVYITEMVKDSSQDLSQIQPGDEVISIDGLSIKEQEAQWRAYIPTSNENTYQRDVANYLTVGPLNSATTISLRRGQRNFTVKLNRNGRWPLGRGFADFNKKHSTTELLPGNIGYINMGNLRPATVDSAMRAFAGTRAMIMDIRNYPQGTAWSIAPGLTDSVRTAVIFDKPFVDYNYLRGGEDKSTLKSAFTVMPSGKTPYKGKLIILCDRTTQSQAEYSIMMFQGAIKSTVIGNQTAGADGNVTEVTLPGGYSISFSGLGIYYPDGTPTQRRGIKIDIQAQPTIGGLMAGKDELLDRAVLFINTGK</sequence>